<comment type="caution">
    <text evidence="6">Lacks conserved residue(s) required for the propagation of feature annotation.</text>
</comment>
<dbReference type="OrthoDB" id="9789043at2"/>
<keyword evidence="10" id="KW-1185">Reference proteome</keyword>
<reference evidence="10" key="1">
    <citation type="submission" date="2017-11" db="EMBL/GenBank/DDBJ databases">
        <authorList>
            <person name="Kuznetsova I."/>
            <person name="Sazanova A."/>
            <person name="Chirak E."/>
            <person name="Safronova V."/>
            <person name="Willems A."/>
        </authorList>
    </citation>
    <scope>NUCLEOTIDE SEQUENCE [LARGE SCALE GENOMIC DNA]</scope>
    <source>
        <strain evidence="10">CCBAU 03422</strain>
    </source>
</reference>
<feature type="domain" description="tRNA/rRNA methyltransferase SpoU type" evidence="8">
    <location>
        <begin position="34"/>
        <end position="172"/>
    </location>
</feature>
<dbReference type="AlphaFoldDB" id="A0A2P7BDH7"/>
<dbReference type="EC" id="2.1.1.207" evidence="6"/>
<evidence type="ECO:0000256" key="1">
    <source>
        <dbReference type="ARBA" id="ARBA00022490"/>
    </source>
</evidence>
<comment type="catalytic activity">
    <reaction evidence="6">
        <text>5-carboxymethylaminomethyluridine(34) in tRNA(Leu) + S-adenosyl-L-methionine = 5-carboxymethylaminomethyl-2'-O-methyluridine(34) in tRNA(Leu) + S-adenosyl-L-homocysteine + H(+)</text>
        <dbReference type="Rhea" id="RHEA:43088"/>
        <dbReference type="Rhea" id="RHEA-COMP:10333"/>
        <dbReference type="Rhea" id="RHEA-COMP:10334"/>
        <dbReference type="ChEBI" id="CHEBI:15378"/>
        <dbReference type="ChEBI" id="CHEBI:57856"/>
        <dbReference type="ChEBI" id="CHEBI:59789"/>
        <dbReference type="ChEBI" id="CHEBI:74508"/>
        <dbReference type="ChEBI" id="CHEBI:74511"/>
        <dbReference type="EC" id="2.1.1.207"/>
    </reaction>
</comment>
<dbReference type="GO" id="GO:0002130">
    <property type="term" value="P:wobble position ribose methylation"/>
    <property type="evidence" value="ECO:0007669"/>
    <property type="project" value="TreeGrafter"/>
</dbReference>
<evidence type="ECO:0000256" key="6">
    <source>
        <dbReference type="HAMAP-Rule" id="MF_01885"/>
    </source>
</evidence>
<dbReference type="PANTHER" id="PTHR42971:SF1">
    <property type="entry name" value="TRNA (CYTIDINE(34)-2'-O)-METHYLTRANSFERASE"/>
    <property type="match status" value="1"/>
</dbReference>
<organism evidence="9 10">
    <name type="scientific">Phyllobacterium sophorae</name>
    <dbReference type="NCBI Taxonomy" id="1520277"/>
    <lineage>
        <taxon>Bacteria</taxon>
        <taxon>Pseudomonadati</taxon>
        <taxon>Pseudomonadota</taxon>
        <taxon>Alphaproteobacteria</taxon>
        <taxon>Hyphomicrobiales</taxon>
        <taxon>Phyllobacteriaceae</taxon>
        <taxon>Phyllobacterium</taxon>
    </lineage>
</organism>
<sequence>MNAKGETPISYVQPSAAKVLRTEHAILTEAPPDLRIALYQPDIPGNTGTILRMAACFGIAVDIIEPAGFDLSDRSLKRAGMDYLEQAALTRHADWTHFQQWRLTEKRRLLLFSTKAAEPYTQFRFHPGDILLLGRESAGVPDEVHQTADARLIIPMVPGARSLNIALSAAIAAGEALRQFQL</sequence>
<evidence type="ECO:0000256" key="5">
    <source>
        <dbReference type="ARBA" id="ARBA00022694"/>
    </source>
</evidence>
<dbReference type="Pfam" id="PF00588">
    <property type="entry name" value="SpoU_methylase"/>
    <property type="match status" value="1"/>
</dbReference>
<evidence type="ECO:0000259" key="8">
    <source>
        <dbReference type="Pfam" id="PF00588"/>
    </source>
</evidence>
<feature type="binding site" evidence="6 7">
    <location>
        <position position="134"/>
    </location>
    <ligand>
        <name>S-adenosyl-L-methionine</name>
        <dbReference type="ChEBI" id="CHEBI:59789"/>
    </ligand>
</feature>
<dbReference type="GO" id="GO:0005737">
    <property type="term" value="C:cytoplasm"/>
    <property type="evidence" value="ECO:0007669"/>
    <property type="project" value="UniProtKB-SubCell"/>
</dbReference>
<evidence type="ECO:0000256" key="4">
    <source>
        <dbReference type="ARBA" id="ARBA00022691"/>
    </source>
</evidence>
<feature type="binding site" evidence="6 7">
    <location>
        <position position="162"/>
    </location>
    <ligand>
        <name>S-adenosyl-L-methionine</name>
        <dbReference type="ChEBI" id="CHEBI:59789"/>
    </ligand>
</feature>
<keyword evidence="2 6" id="KW-0489">Methyltransferase</keyword>
<dbReference type="InterPro" id="IPR029028">
    <property type="entry name" value="Alpha/beta_knot_MTases"/>
</dbReference>
<gene>
    <name evidence="6" type="primary">trmL</name>
    <name evidence="9" type="ORF">CU103_11295</name>
</gene>
<protein>
    <recommendedName>
        <fullName evidence="6">tRNA (cytidine(34)-2'-O)-methyltransferase</fullName>
        <ecNumber evidence="6">2.1.1.207</ecNumber>
    </recommendedName>
    <alternativeName>
        <fullName evidence="6">tRNA (cytidine/uridine-2'-O-)-methyltransferase TrmL</fullName>
    </alternativeName>
</protein>
<keyword evidence="5 6" id="KW-0819">tRNA processing</keyword>
<dbReference type="Gene3D" id="3.40.1280.10">
    <property type="match status" value="1"/>
</dbReference>
<comment type="subcellular location">
    <subcellularLocation>
        <location evidence="6">Cytoplasm</location>
    </subcellularLocation>
</comment>
<feature type="binding site" evidence="6 7">
    <location>
        <position position="154"/>
    </location>
    <ligand>
        <name>S-adenosyl-L-methionine</name>
        <dbReference type="ChEBI" id="CHEBI:59789"/>
    </ligand>
</feature>
<name>A0A2P7BDH7_9HYPH</name>
<comment type="function">
    <text evidence="6">Methylates the ribose at the nucleotide 34 wobble position in the two leucyl isoacceptors tRNA(Leu)(CmAA) and tRNA(Leu)(cmnm5UmAA). Catalyzes the methyl transfer from S-adenosyl-L-methionine to the 2'-OH of the wobble nucleotide.</text>
</comment>
<dbReference type="InterPro" id="IPR016914">
    <property type="entry name" value="TrmL"/>
</dbReference>
<comment type="similarity">
    <text evidence="6">Belongs to the class IV-like SAM-binding methyltransferase superfamily. RNA methyltransferase TrmH family. TrmL subfamily.</text>
</comment>
<evidence type="ECO:0000256" key="7">
    <source>
        <dbReference type="PIRSR" id="PIRSR029256-1"/>
    </source>
</evidence>
<dbReference type="PIRSF" id="PIRSF029256">
    <property type="entry name" value="SpoU_TrmH_prd"/>
    <property type="match status" value="1"/>
</dbReference>
<dbReference type="GO" id="GO:0141102">
    <property type="term" value="F:tRNA (5-carboxymethylaminomethyluridine(34)-2'-O)-methyltransferase activity"/>
    <property type="evidence" value="ECO:0007669"/>
    <property type="project" value="RHEA"/>
</dbReference>
<keyword evidence="1 6" id="KW-0963">Cytoplasm</keyword>
<evidence type="ECO:0000313" key="9">
    <source>
        <dbReference type="EMBL" id="PSH64485.1"/>
    </source>
</evidence>
<keyword evidence="3 6" id="KW-0808">Transferase</keyword>
<dbReference type="CDD" id="cd18094">
    <property type="entry name" value="SpoU-like_TrmL"/>
    <property type="match status" value="1"/>
</dbReference>
<dbReference type="HAMAP" id="MF_01885">
    <property type="entry name" value="tRNA_methyltr_TrmL"/>
    <property type="match status" value="1"/>
</dbReference>
<dbReference type="InterPro" id="IPR001537">
    <property type="entry name" value="SpoU_MeTrfase"/>
</dbReference>
<dbReference type="SUPFAM" id="SSF75217">
    <property type="entry name" value="alpha/beta knot"/>
    <property type="match status" value="1"/>
</dbReference>
<dbReference type="PANTHER" id="PTHR42971">
    <property type="entry name" value="TRNA (CYTIDINE(34)-2'-O)-METHYLTRANSFERASE"/>
    <property type="match status" value="1"/>
</dbReference>
<dbReference type="GO" id="GO:0003723">
    <property type="term" value="F:RNA binding"/>
    <property type="evidence" value="ECO:0007669"/>
    <property type="project" value="InterPro"/>
</dbReference>
<dbReference type="EMBL" id="PGGM01000004">
    <property type="protein sequence ID" value="PSH64485.1"/>
    <property type="molecule type" value="Genomic_DNA"/>
</dbReference>
<evidence type="ECO:0000256" key="2">
    <source>
        <dbReference type="ARBA" id="ARBA00022603"/>
    </source>
</evidence>
<comment type="subunit">
    <text evidence="6">Homodimer.</text>
</comment>
<dbReference type="Proteomes" id="UP000241764">
    <property type="component" value="Unassembled WGS sequence"/>
</dbReference>
<proteinExistence type="inferred from homology"/>
<comment type="catalytic activity">
    <reaction evidence="6">
        <text>cytidine(34) in tRNA + S-adenosyl-L-methionine = 2'-O-methylcytidine(34) in tRNA + S-adenosyl-L-homocysteine + H(+)</text>
        <dbReference type="Rhea" id="RHEA:43084"/>
        <dbReference type="Rhea" id="RHEA-COMP:10331"/>
        <dbReference type="Rhea" id="RHEA-COMP:10332"/>
        <dbReference type="ChEBI" id="CHEBI:15378"/>
        <dbReference type="ChEBI" id="CHEBI:57856"/>
        <dbReference type="ChEBI" id="CHEBI:59789"/>
        <dbReference type="ChEBI" id="CHEBI:74495"/>
        <dbReference type="ChEBI" id="CHEBI:82748"/>
        <dbReference type="EC" id="2.1.1.207"/>
    </reaction>
</comment>
<dbReference type="InterPro" id="IPR029026">
    <property type="entry name" value="tRNA_m1G_MTases_N"/>
</dbReference>
<evidence type="ECO:0000313" key="10">
    <source>
        <dbReference type="Proteomes" id="UP000241764"/>
    </source>
</evidence>
<comment type="caution">
    <text evidence="9">The sequence shown here is derived from an EMBL/GenBank/DDBJ whole genome shotgun (WGS) entry which is preliminary data.</text>
</comment>
<accession>A0A2P7BDH7</accession>
<keyword evidence="4 6" id="KW-0949">S-adenosyl-L-methionine</keyword>
<dbReference type="GO" id="GO:0141098">
    <property type="term" value="F:tRNA (cytidine(34)-2'-O)-methyltransferase activity"/>
    <property type="evidence" value="ECO:0007669"/>
    <property type="project" value="RHEA"/>
</dbReference>
<evidence type="ECO:0000256" key="3">
    <source>
        <dbReference type="ARBA" id="ARBA00022679"/>
    </source>
</evidence>